<dbReference type="CDD" id="cd13970">
    <property type="entry name" value="ABC1_ADCK3"/>
    <property type="match status" value="1"/>
</dbReference>
<dbReference type="Gene3D" id="1.10.510.10">
    <property type="entry name" value="Transferase(Phosphotransferase) domain 1"/>
    <property type="match status" value="1"/>
</dbReference>
<evidence type="ECO:0000256" key="3">
    <source>
        <dbReference type="ARBA" id="ARBA00022741"/>
    </source>
</evidence>
<evidence type="ECO:0000256" key="1">
    <source>
        <dbReference type="ARBA" id="ARBA00009670"/>
    </source>
</evidence>
<dbReference type="GO" id="GO:0005524">
    <property type="term" value="F:ATP binding"/>
    <property type="evidence" value="ECO:0007669"/>
    <property type="project" value="UniProtKB-KW"/>
</dbReference>
<dbReference type="Proteomes" id="UP000031364">
    <property type="component" value="Unassembled WGS sequence"/>
</dbReference>
<dbReference type="PANTHER" id="PTHR43851:SF3">
    <property type="entry name" value="COENZYME Q8"/>
    <property type="match status" value="1"/>
</dbReference>
<keyword evidence="7" id="KW-1185">Reference proteome</keyword>
<dbReference type="InterPro" id="IPR011009">
    <property type="entry name" value="Kinase-like_dom_sf"/>
</dbReference>
<dbReference type="EMBL" id="JNFP01000001">
    <property type="protein sequence ID" value="KIA66793.1"/>
    <property type="molecule type" value="Genomic_DNA"/>
</dbReference>
<evidence type="ECO:0000259" key="5">
    <source>
        <dbReference type="Pfam" id="PF03109"/>
    </source>
</evidence>
<dbReference type="SUPFAM" id="SSF56112">
    <property type="entry name" value="Protein kinase-like (PK-like)"/>
    <property type="match status" value="1"/>
</dbReference>
<dbReference type="InterPro" id="IPR034646">
    <property type="entry name" value="ADCK3_dom"/>
</dbReference>
<dbReference type="InterPro" id="IPR004147">
    <property type="entry name" value="ABC1_dom"/>
</dbReference>
<evidence type="ECO:0000256" key="4">
    <source>
        <dbReference type="ARBA" id="ARBA00022840"/>
    </source>
</evidence>
<comment type="similarity">
    <text evidence="1">Belongs to the protein kinase superfamily. ADCK protein kinase family.</text>
</comment>
<sequence>MPQDNNLPTSRVVRTAMLGRVVAGQAVRHVGTKVAIAGRDADYRSAKLEKRQAEAVRAIVTGLGTMRGAAMKLGQMLALVDIGLFPEEIREDMQRAMVKLLHSAPTVPFDKMRKVIEGDLGGKLSKFFSEFDETPLAAASIGQVYRARLHDGRRVAVKVQYPGIDKAIRADLRNLALILKAGKVIAPNVDWTALSTELRERMEEELDYGVEAQNHRRVARLYRGHPFITVPEVIGELCGAHVLVTEFFDGRRFEEIRDRTAAAERNRVAEIMFRFHMGSLYLHRQFSPDPHPGNFLVGADGRVAFLDFGIYKHLDRAEAENQRALMRAVLSDSPSRIHAELSRGGIIADGDGVPDQEAYDFIHTLFWWASTPGEVTLAPDVINDAVLVTINPAAAHFDLARKQSMPADQAVVLRMMLMVIATAGQLRATCDWHQILREWLDNAAPVGELGRADAEFRGVTVDTAV</sequence>
<protein>
    <submittedName>
        <fullName evidence="6">ATP-binding protein</fullName>
    </submittedName>
</protein>
<evidence type="ECO:0000256" key="2">
    <source>
        <dbReference type="ARBA" id="ARBA00022679"/>
    </source>
</evidence>
<keyword evidence="4 6" id="KW-0067">ATP-binding</keyword>
<reference evidence="6 7" key="1">
    <citation type="journal article" date="2014" name="Int. J. Syst. Evol. Microbiol.">
        <title>Nocardia vulneris sp. nov., isolated from wounds of human patients in North America.</title>
        <authorList>
            <person name="Lasker B.A."/>
            <person name="Bell M."/>
            <person name="Klenk H.P."/>
            <person name="Sproer C."/>
            <person name="Schumann C."/>
            <person name="Schumann P."/>
            <person name="Brown J.M."/>
        </authorList>
    </citation>
    <scope>NUCLEOTIDE SEQUENCE [LARGE SCALE GENOMIC DNA]</scope>
    <source>
        <strain evidence="6 7">W9851</strain>
    </source>
</reference>
<dbReference type="InterPro" id="IPR051409">
    <property type="entry name" value="Atypical_kinase_ADCK"/>
</dbReference>
<dbReference type="PANTHER" id="PTHR43851">
    <property type="match status" value="1"/>
</dbReference>
<evidence type="ECO:0000313" key="6">
    <source>
        <dbReference type="EMBL" id="KIA66793.1"/>
    </source>
</evidence>
<dbReference type="RefSeq" id="WP_043663479.1">
    <property type="nucleotide sequence ID" value="NZ_BDCI01000004.1"/>
</dbReference>
<comment type="caution">
    <text evidence="6">The sequence shown here is derived from an EMBL/GenBank/DDBJ whole genome shotgun (WGS) entry which is preliminary data.</text>
</comment>
<evidence type="ECO:0000313" key="7">
    <source>
        <dbReference type="Proteomes" id="UP000031364"/>
    </source>
</evidence>
<proteinExistence type="inferred from homology"/>
<keyword evidence="2" id="KW-0808">Transferase</keyword>
<accession>A0ABR4ZNM1</accession>
<dbReference type="Pfam" id="PF03109">
    <property type="entry name" value="ABC1"/>
    <property type="match status" value="1"/>
</dbReference>
<name>A0ABR4ZNM1_9NOCA</name>
<gene>
    <name evidence="6" type="ORF">FG87_01425</name>
</gene>
<organism evidence="6 7">
    <name type="scientific">Nocardia vulneris</name>
    <dbReference type="NCBI Taxonomy" id="1141657"/>
    <lineage>
        <taxon>Bacteria</taxon>
        <taxon>Bacillati</taxon>
        <taxon>Actinomycetota</taxon>
        <taxon>Actinomycetes</taxon>
        <taxon>Mycobacteriales</taxon>
        <taxon>Nocardiaceae</taxon>
        <taxon>Nocardia</taxon>
    </lineage>
</organism>
<keyword evidence="3" id="KW-0547">Nucleotide-binding</keyword>
<feature type="domain" description="ABC1 atypical kinase-like" evidence="5">
    <location>
        <begin position="100"/>
        <end position="331"/>
    </location>
</feature>